<sequence length="45" mass="5383">MQGFLPLYRAQTPVFKRISPFFQVPMEALHLLYSFSTIYFELQNI</sequence>
<dbReference type="Proteomes" id="UP000006620">
    <property type="component" value="Chromosome"/>
</dbReference>
<evidence type="ECO:0000313" key="2">
    <source>
        <dbReference type="Proteomes" id="UP000006620"/>
    </source>
</evidence>
<accession>F8FEX5</accession>
<dbReference type="EMBL" id="CP002869">
    <property type="protein sequence ID" value="AEI46210.1"/>
    <property type="molecule type" value="Genomic_DNA"/>
</dbReference>
<proteinExistence type="predicted"/>
<gene>
    <name evidence="1" type="ordered locus">KNP414_07724</name>
</gene>
<protein>
    <submittedName>
        <fullName evidence="1">Uncharacterized protein</fullName>
    </submittedName>
</protein>
<reference evidence="1 2" key="2">
    <citation type="journal article" date="2013" name="Genome Announc.">
        <title>Genome Sequence of Growth-Improving Paenibacillus mucilaginosus Strain KNP414.</title>
        <authorList>
            <person name="Lu J.J."/>
            <person name="Wang J.F."/>
            <person name="Hu X.F."/>
        </authorList>
    </citation>
    <scope>NUCLEOTIDE SEQUENCE [LARGE SCALE GENOMIC DNA]</scope>
    <source>
        <strain evidence="1 2">KNP414</strain>
    </source>
</reference>
<evidence type="ECO:0000313" key="1">
    <source>
        <dbReference type="EMBL" id="AEI46210.1"/>
    </source>
</evidence>
<dbReference type="HOGENOM" id="CLU_3202895_0_0_9"/>
<dbReference type="AlphaFoldDB" id="F8FEX5"/>
<organism evidence="1 2">
    <name type="scientific">Paenibacillus mucilaginosus (strain KNP414)</name>
    <dbReference type="NCBI Taxonomy" id="1036673"/>
    <lineage>
        <taxon>Bacteria</taxon>
        <taxon>Bacillati</taxon>
        <taxon>Bacillota</taxon>
        <taxon>Bacilli</taxon>
        <taxon>Bacillales</taxon>
        <taxon>Paenibacillaceae</taxon>
        <taxon>Paenibacillus</taxon>
    </lineage>
</organism>
<name>F8FEX5_PAEMK</name>
<reference evidence="2" key="1">
    <citation type="submission" date="2011-06" db="EMBL/GenBank/DDBJ databases">
        <title>Complete genome sequence of Paenibacillus mucilaginosus KNP414.</title>
        <authorList>
            <person name="Wang J."/>
            <person name="Hu S."/>
            <person name="Hu X."/>
            <person name="Zhang B."/>
            <person name="Dong D."/>
            <person name="Zhang S."/>
            <person name="Zhao K."/>
            <person name="Wu D."/>
        </authorList>
    </citation>
    <scope>NUCLEOTIDE SEQUENCE [LARGE SCALE GENOMIC DNA]</scope>
    <source>
        <strain evidence="2">KNP414</strain>
    </source>
</reference>
<dbReference type="KEGG" id="pms:KNP414_07724"/>